<dbReference type="PANTHER" id="PTHR19308:SF14">
    <property type="entry name" value="START DOMAIN-CONTAINING PROTEIN"/>
    <property type="match status" value="1"/>
</dbReference>
<dbReference type="InParanoid" id="D7G0Z4"/>
<evidence type="ECO:0000313" key="3">
    <source>
        <dbReference type="EMBL" id="CBJ33104.1"/>
    </source>
</evidence>
<feature type="transmembrane region" description="Helical" evidence="1">
    <location>
        <begin position="24"/>
        <end position="44"/>
    </location>
</feature>
<dbReference type="InterPro" id="IPR051213">
    <property type="entry name" value="START_lipid_transfer"/>
</dbReference>
<organism evidence="3 4">
    <name type="scientific">Ectocarpus siliculosus</name>
    <name type="common">Brown alga</name>
    <name type="synonym">Conferva siliculosa</name>
    <dbReference type="NCBI Taxonomy" id="2880"/>
    <lineage>
        <taxon>Eukaryota</taxon>
        <taxon>Sar</taxon>
        <taxon>Stramenopiles</taxon>
        <taxon>Ochrophyta</taxon>
        <taxon>PX clade</taxon>
        <taxon>Phaeophyceae</taxon>
        <taxon>Ectocarpales</taxon>
        <taxon>Ectocarpaceae</taxon>
        <taxon>Ectocarpus</taxon>
    </lineage>
</organism>
<keyword evidence="1" id="KW-1133">Transmembrane helix</keyword>
<dbReference type="PROSITE" id="PS51257">
    <property type="entry name" value="PROKAR_LIPOPROTEIN"/>
    <property type="match status" value="1"/>
</dbReference>
<keyword evidence="1" id="KW-0472">Membrane</keyword>
<dbReference type="AlphaFoldDB" id="D7G0Z4"/>
<dbReference type="EMBL" id="FN648620">
    <property type="protein sequence ID" value="CBJ33104.1"/>
    <property type="molecule type" value="Genomic_DNA"/>
</dbReference>
<feature type="domain" description="START" evidence="2">
    <location>
        <begin position="66"/>
        <end position="230"/>
    </location>
</feature>
<keyword evidence="1" id="KW-0812">Transmembrane</keyword>
<sequence length="261" mass="28930">MERDVAGGKTRALFPYLYRRGASASVWLVACGALLGVLLSPEIMKYLARLRSSSVEPGDGEESIAWELVEDSGGFRTFSSRVQGSSSLALRGETTVDEHIGRLYTAFLNTTSTLDWVRFLVEVEELPTQASSRRGGSGDGDVLFQKYDMPWPVKDREVVIRRSVRLDKRAKKMIASYQSTDHPARPITSATVRAIVYRTSWILTSLGSSKTSIEFETRTDPKGSLPSAMVGFLQVKFPRETVAGFVSSARNVELHPAMTKW</sequence>
<dbReference type="eggNOG" id="ENOG502SF5U">
    <property type="taxonomic scope" value="Eukaryota"/>
</dbReference>
<dbReference type="EMBL" id="FN649749">
    <property type="protein sequence ID" value="CBJ33104.1"/>
    <property type="molecule type" value="Genomic_DNA"/>
</dbReference>
<dbReference type="SUPFAM" id="SSF55961">
    <property type="entry name" value="Bet v1-like"/>
    <property type="match status" value="1"/>
</dbReference>
<dbReference type="OrthoDB" id="206451at2759"/>
<dbReference type="GO" id="GO:0005737">
    <property type="term" value="C:cytoplasm"/>
    <property type="evidence" value="ECO:0007669"/>
    <property type="project" value="UniProtKB-ARBA"/>
</dbReference>
<dbReference type="OMA" id="WPISERE"/>
<protein>
    <recommendedName>
        <fullName evidence="2">START domain-containing protein</fullName>
    </recommendedName>
</protein>
<reference evidence="3 4" key="1">
    <citation type="journal article" date="2010" name="Nature">
        <title>The Ectocarpus genome and the independent evolution of multicellularity in brown algae.</title>
        <authorList>
            <person name="Cock J.M."/>
            <person name="Sterck L."/>
            <person name="Rouze P."/>
            <person name="Scornet D."/>
            <person name="Allen A.E."/>
            <person name="Amoutzias G."/>
            <person name="Anthouard V."/>
            <person name="Artiguenave F."/>
            <person name="Aury J.M."/>
            <person name="Badger J.H."/>
            <person name="Beszteri B."/>
            <person name="Billiau K."/>
            <person name="Bonnet E."/>
            <person name="Bothwell J.H."/>
            <person name="Bowler C."/>
            <person name="Boyen C."/>
            <person name="Brownlee C."/>
            <person name="Carrano C.J."/>
            <person name="Charrier B."/>
            <person name="Cho G.Y."/>
            <person name="Coelho S.M."/>
            <person name="Collen J."/>
            <person name="Corre E."/>
            <person name="Da Silva C."/>
            <person name="Delage L."/>
            <person name="Delaroque N."/>
            <person name="Dittami S.M."/>
            <person name="Doulbeau S."/>
            <person name="Elias M."/>
            <person name="Farnham G."/>
            <person name="Gachon C.M."/>
            <person name="Gschloessl B."/>
            <person name="Heesch S."/>
            <person name="Jabbari K."/>
            <person name="Jubin C."/>
            <person name="Kawai H."/>
            <person name="Kimura K."/>
            <person name="Kloareg B."/>
            <person name="Kupper F.C."/>
            <person name="Lang D."/>
            <person name="Le Bail A."/>
            <person name="Leblanc C."/>
            <person name="Lerouge P."/>
            <person name="Lohr M."/>
            <person name="Lopez P.J."/>
            <person name="Martens C."/>
            <person name="Maumus F."/>
            <person name="Michel G."/>
            <person name="Miranda-Saavedra D."/>
            <person name="Morales J."/>
            <person name="Moreau H."/>
            <person name="Motomura T."/>
            <person name="Nagasato C."/>
            <person name="Napoli C.A."/>
            <person name="Nelson D.R."/>
            <person name="Nyvall-Collen P."/>
            <person name="Peters A.F."/>
            <person name="Pommier C."/>
            <person name="Potin P."/>
            <person name="Poulain J."/>
            <person name="Quesneville H."/>
            <person name="Read B."/>
            <person name="Rensing S.A."/>
            <person name="Ritter A."/>
            <person name="Rousvoal S."/>
            <person name="Samanta M."/>
            <person name="Samson G."/>
            <person name="Schroeder D.C."/>
            <person name="Segurens B."/>
            <person name="Strittmatter M."/>
            <person name="Tonon T."/>
            <person name="Tregear J.W."/>
            <person name="Valentin K."/>
            <person name="von Dassow P."/>
            <person name="Yamagishi T."/>
            <person name="Van de Peer Y."/>
            <person name="Wincker P."/>
        </authorList>
    </citation>
    <scope>NUCLEOTIDE SEQUENCE [LARGE SCALE GENOMIC DNA]</scope>
    <source>
        <strain evidence="4">Ec32 / CCAP1310/4</strain>
    </source>
</reference>
<dbReference type="InterPro" id="IPR023393">
    <property type="entry name" value="START-like_dom_sf"/>
</dbReference>
<name>D7G0Z4_ECTSI</name>
<dbReference type="PROSITE" id="PS50848">
    <property type="entry name" value="START"/>
    <property type="match status" value="1"/>
</dbReference>
<dbReference type="Pfam" id="PF01852">
    <property type="entry name" value="START"/>
    <property type="match status" value="1"/>
</dbReference>
<evidence type="ECO:0000259" key="2">
    <source>
        <dbReference type="PROSITE" id="PS50848"/>
    </source>
</evidence>
<dbReference type="PANTHER" id="PTHR19308">
    <property type="entry name" value="PHOSPHATIDYLCHOLINE TRANSFER PROTEIN"/>
    <property type="match status" value="1"/>
</dbReference>
<gene>
    <name evidence="3" type="ORF">Esi_0420_0009</name>
</gene>
<accession>D7G0Z4</accession>
<dbReference type="Proteomes" id="UP000002630">
    <property type="component" value="Linkage Group LG24"/>
</dbReference>
<keyword evidence="4" id="KW-1185">Reference proteome</keyword>
<proteinExistence type="predicted"/>
<dbReference type="InterPro" id="IPR002913">
    <property type="entry name" value="START_lipid-bd_dom"/>
</dbReference>
<evidence type="ECO:0000256" key="1">
    <source>
        <dbReference type="SAM" id="Phobius"/>
    </source>
</evidence>
<dbReference type="Gene3D" id="3.30.530.20">
    <property type="match status" value="1"/>
</dbReference>
<evidence type="ECO:0000313" key="4">
    <source>
        <dbReference type="Proteomes" id="UP000002630"/>
    </source>
</evidence>
<dbReference type="GO" id="GO:0008289">
    <property type="term" value="F:lipid binding"/>
    <property type="evidence" value="ECO:0007669"/>
    <property type="project" value="InterPro"/>
</dbReference>